<dbReference type="InterPro" id="IPR012675">
    <property type="entry name" value="Beta-grasp_dom_sf"/>
</dbReference>
<protein>
    <submittedName>
        <fullName evidence="3">Threonyl-tRNA synthetase/uridine kinase</fullName>
    </submittedName>
</protein>
<dbReference type="GO" id="GO:0016301">
    <property type="term" value="F:kinase activity"/>
    <property type="evidence" value="ECO:0007669"/>
    <property type="project" value="UniProtKB-KW"/>
</dbReference>
<evidence type="ECO:0000313" key="4">
    <source>
        <dbReference type="Proteomes" id="UP001145094"/>
    </source>
</evidence>
<reference evidence="3" key="3">
    <citation type="submission" date="2022-11" db="EMBL/GenBank/DDBJ databases">
        <title>Draft genome sequence of Sellimonas catena strain 18CBH55.</title>
        <authorList>
            <person name="Hisatomi A."/>
            <person name="Ohkuma M."/>
            <person name="Sakamoto M."/>
        </authorList>
    </citation>
    <scope>NUCLEOTIDE SEQUENCE</scope>
    <source>
        <strain evidence="3">18CBH55</strain>
    </source>
</reference>
<accession>A0A9W6CI03</accession>
<dbReference type="InterPro" id="IPR027417">
    <property type="entry name" value="P-loop_NTPase"/>
</dbReference>
<dbReference type="EMBL" id="BSBO01000008">
    <property type="protein sequence ID" value="GLG03864.1"/>
    <property type="molecule type" value="Genomic_DNA"/>
</dbReference>
<evidence type="ECO:0000313" key="2">
    <source>
        <dbReference type="EMBL" id="GLG03864.1"/>
    </source>
</evidence>
<dbReference type="InterPro" id="IPR006083">
    <property type="entry name" value="PRK/URK"/>
</dbReference>
<dbReference type="AlphaFoldDB" id="A0A9W6CI03"/>
<organism evidence="3 4">
    <name type="scientific">Sellimonas catena</name>
    <dbReference type="NCBI Taxonomy" id="2994035"/>
    <lineage>
        <taxon>Bacteria</taxon>
        <taxon>Bacillati</taxon>
        <taxon>Bacillota</taxon>
        <taxon>Clostridia</taxon>
        <taxon>Lachnospirales</taxon>
        <taxon>Lachnospiraceae</taxon>
        <taxon>Sellimonas</taxon>
    </lineage>
</organism>
<dbReference type="SUPFAM" id="SSF55186">
    <property type="entry name" value="ThrRS/AlaRS common domain"/>
    <property type="match status" value="1"/>
</dbReference>
<feature type="domain" description="Phosphoribulokinase/uridine kinase" evidence="1">
    <location>
        <begin position="296"/>
        <end position="492"/>
    </location>
</feature>
<dbReference type="InterPro" id="IPR018163">
    <property type="entry name" value="Thr/Ala-tRNA-synth_IIc_edit"/>
</dbReference>
<dbReference type="RefSeq" id="WP_087168247.1">
    <property type="nucleotide sequence ID" value="NZ_BSBO01000008.1"/>
</dbReference>
<keyword evidence="3" id="KW-0808">Transferase</keyword>
<dbReference type="PANTHER" id="PTHR10285">
    <property type="entry name" value="URIDINE KINASE"/>
    <property type="match status" value="1"/>
</dbReference>
<comment type="caution">
    <text evidence="3">The sequence shown here is derived from an EMBL/GenBank/DDBJ whole genome shotgun (WGS) entry which is preliminary data.</text>
</comment>
<dbReference type="CDD" id="cd01667">
    <property type="entry name" value="TGS_ThrRS"/>
    <property type="match status" value="1"/>
</dbReference>
<dbReference type="Proteomes" id="UP001145094">
    <property type="component" value="Unassembled WGS sequence"/>
</dbReference>
<reference evidence="2" key="2">
    <citation type="submission" date="2022-11" db="EMBL/GenBank/DDBJ databases">
        <title>Draft genome sequence of Sellimonas catena strain 12EGH17.</title>
        <authorList>
            <person name="Hisatomi A."/>
            <person name="Ohkuma M."/>
            <person name="Sakamoto M."/>
        </authorList>
    </citation>
    <scope>NUCLEOTIDE SEQUENCE</scope>
    <source>
        <strain evidence="2">12EGH17</strain>
    </source>
</reference>
<evidence type="ECO:0000313" key="5">
    <source>
        <dbReference type="Proteomes" id="UP001145145"/>
    </source>
</evidence>
<dbReference type="SUPFAM" id="SSF52540">
    <property type="entry name" value="P-loop containing nucleoside triphosphate hydrolases"/>
    <property type="match status" value="1"/>
</dbReference>
<dbReference type="Gene3D" id="3.40.50.300">
    <property type="entry name" value="P-loop containing nucleotide triphosphate hydrolases"/>
    <property type="match status" value="1"/>
</dbReference>
<evidence type="ECO:0000259" key="1">
    <source>
        <dbReference type="Pfam" id="PF00485"/>
    </source>
</evidence>
<dbReference type="Gene3D" id="3.30.980.10">
    <property type="entry name" value="Threonyl-trna Synthetase, Chain A, domain 2"/>
    <property type="match status" value="1"/>
</dbReference>
<sequence length="557" mass="65100">MHDVLQYTVTFENGETKQYPEGTTFLEIAKDRQKEYKNDVVLVIQDGKLKELYKTLRKDCRVRLVTTGEDIGYKTYKRSMSLMLVKAVYDTAGHDKIQKVRIHYSVDQGYYCTIDGDICLDEVFLNRVKDTMRKIVEADIPIEKRNLHTDEAIELFHQYGMYDKEELFKYRRSSRVNLYRMGAFEDYNYGYMVPSTGYLKYFELYPYDEGFVIQMPKMSDPERVPPLQVREKLFQVQKESMKWGDLQDIETVGDLNREIVREGAQNMVLVQEAQQEKKIAEIAEQIAKRGDVKFVLVAGPSSSGKTTFSHRLSVQLRVNGLRPHPLAVDNYFVNREHTPKDEKGNYDFECLEAIDVEQFNEDLRRLLHGEEVEIPTFDFITGQRKYEGKKLKMESRDILVIEGIHCLNPELTKALPNERKFKIYISALTQLNVDEHNRIPTTDGRLIRRIVRDARTRGTSAARTIAMWYSVRRGEERNIFPFQEEADIMFNSALIYELAVLKQYVEPLLFQITPEMEEFHEAKRLLKFLDYFLGIGTERIPANSLLREFIGGGCYDL</sequence>
<proteinExistence type="predicted"/>
<gene>
    <name evidence="2" type="ORF">Selli1_10380</name>
    <name evidence="3" type="ORF">Selli2_31990</name>
</gene>
<dbReference type="EMBL" id="BSCH01000026">
    <property type="protein sequence ID" value="GLG91772.1"/>
    <property type="molecule type" value="Genomic_DNA"/>
</dbReference>
<dbReference type="GO" id="GO:0005524">
    <property type="term" value="F:ATP binding"/>
    <property type="evidence" value="ECO:0007669"/>
    <property type="project" value="InterPro"/>
</dbReference>
<dbReference type="Proteomes" id="UP001145145">
    <property type="component" value="Unassembled WGS sequence"/>
</dbReference>
<name>A0A9W6CI03_9FIRM</name>
<reference evidence="2" key="1">
    <citation type="submission" date="2022-11" db="EMBL/GenBank/DDBJ databases">
        <title>Draft genome sequence of Sellimonas catena strain 12EGH17.</title>
        <authorList>
            <person name="Atsushi H."/>
            <person name="Moriya O."/>
            <person name="Mitsuo S."/>
        </authorList>
    </citation>
    <scope>NUCLEOTIDE SEQUENCE</scope>
    <source>
        <strain evidence="2">12EGH17</strain>
    </source>
</reference>
<dbReference type="InterPro" id="IPR012676">
    <property type="entry name" value="TGS-like"/>
</dbReference>
<keyword evidence="3" id="KW-0418">Kinase</keyword>
<keyword evidence="5" id="KW-1185">Reference proteome</keyword>
<reference evidence="3 5" key="5">
    <citation type="journal article" date="2023" name="Int. J. Syst. Evol. Microbiol.">
        <title>Sellimonas catena sp. nov., isolated from human faeces.</title>
        <authorList>
            <person name="Hisatomi A."/>
            <person name="Ohkuma M."/>
            <person name="Sakamoto M."/>
        </authorList>
    </citation>
    <scope>NUCLEOTIDE SEQUENCE</scope>
    <source>
        <strain evidence="2 5">12EGH17</strain>
        <strain evidence="3">18CBH55</strain>
    </source>
</reference>
<dbReference type="Pfam" id="PF00485">
    <property type="entry name" value="PRK"/>
    <property type="match status" value="1"/>
</dbReference>
<dbReference type="Gene3D" id="3.10.20.30">
    <property type="match status" value="1"/>
</dbReference>
<dbReference type="SUPFAM" id="SSF81271">
    <property type="entry name" value="TGS-like"/>
    <property type="match status" value="1"/>
</dbReference>
<reference evidence="3" key="4">
    <citation type="submission" date="2022-11" db="EMBL/GenBank/DDBJ databases">
        <title>Draft genome sequence of Sellimonas catena strain 18CBH55.</title>
        <authorList>
            <person name="Atsushi H."/>
            <person name="Moriya O."/>
            <person name="Mitsuo S."/>
        </authorList>
    </citation>
    <scope>NUCLEOTIDE SEQUENCE</scope>
    <source>
        <strain evidence="3">18CBH55</strain>
    </source>
</reference>
<evidence type="ECO:0000313" key="3">
    <source>
        <dbReference type="EMBL" id="GLG91772.1"/>
    </source>
</evidence>
<dbReference type="CDD" id="cd02028">
    <property type="entry name" value="UMPK_like"/>
    <property type="match status" value="1"/>
</dbReference>